<dbReference type="SUPFAM" id="SSF50447">
    <property type="entry name" value="Translation proteins"/>
    <property type="match status" value="1"/>
</dbReference>
<organism evidence="4">
    <name type="scientific">marine sediment metagenome</name>
    <dbReference type="NCBI Taxonomy" id="412755"/>
    <lineage>
        <taxon>unclassified sequences</taxon>
        <taxon>metagenomes</taxon>
        <taxon>ecological metagenomes</taxon>
    </lineage>
</organism>
<dbReference type="InterPro" id="IPR027417">
    <property type="entry name" value="P-loop_NTPase"/>
</dbReference>
<dbReference type="CDD" id="cd01891">
    <property type="entry name" value="TypA_BipA"/>
    <property type="match status" value="1"/>
</dbReference>
<dbReference type="InterPro" id="IPR047042">
    <property type="entry name" value="BipA_II"/>
</dbReference>
<feature type="domain" description="Tr-type G" evidence="3">
    <location>
        <begin position="9"/>
        <end position="204"/>
    </location>
</feature>
<dbReference type="GO" id="GO:1990904">
    <property type="term" value="C:ribonucleoprotein complex"/>
    <property type="evidence" value="ECO:0007669"/>
    <property type="project" value="TreeGrafter"/>
</dbReference>
<dbReference type="InterPro" id="IPR000795">
    <property type="entry name" value="T_Tr_GTP-bd_dom"/>
</dbReference>
<gene>
    <name evidence="4" type="ORF">LCGC14_1363380</name>
</gene>
<dbReference type="PANTHER" id="PTHR42908">
    <property type="entry name" value="TRANSLATION ELONGATION FACTOR-RELATED"/>
    <property type="match status" value="1"/>
</dbReference>
<dbReference type="FunFam" id="3.40.50.300:FF:000055">
    <property type="entry name" value="GTP-binding protein TypA"/>
    <property type="match status" value="1"/>
</dbReference>
<dbReference type="InterPro" id="IPR035651">
    <property type="entry name" value="BipA_V"/>
</dbReference>
<dbReference type="InterPro" id="IPR005225">
    <property type="entry name" value="Small_GTP-bd"/>
</dbReference>
<dbReference type="CDD" id="cd03710">
    <property type="entry name" value="BipA_TypA_C"/>
    <property type="match status" value="1"/>
</dbReference>
<dbReference type="Gene3D" id="3.40.50.300">
    <property type="entry name" value="P-loop containing nucleotide triphosphate hydrolases"/>
    <property type="match status" value="1"/>
</dbReference>
<dbReference type="Gene3D" id="2.40.30.10">
    <property type="entry name" value="Translation factors"/>
    <property type="match status" value="1"/>
</dbReference>
<evidence type="ECO:0000256" key="2">
    <source>
        <dbReference type="ARBA" id="ARBA00023134"/>
    </source>
</evidence>
<dbReference type="PROSITE" id="PS00301">
    <property type="entry name" value="G_TR_1"/>
    <property type="match status" value="1"/>
</dbReference>
<evidence type="ECO:0000259" key="3">
    <source>
        <dbReference type="PROSITE" id="PS51722"/>
    </source>
</evidence>
<dbReference type="InterPro" id="IPR035647">
    <property type="entry name" value="EFG_III/V"/>
</dbReference>
<comment type="caution">
    <text evidence="4">The sequence shown here is derived from an EMBL/GenBank/DDBJ whole genome shotgun (WGS) entry which is preliminary data.</text>
</comment>
<dbReference type="PRINTS" id="PR00315">
    <property type="entry name" value="ELONGATNFCT"/>
</dbReference>
<name>A0A0F9MMK9_9ZZZZ</name>
<feature type="non-terminal residue" evidence="4">
    <location>
        <position position="479"/>
    </location>
</feature>
<dbReference type="NCBIfam" id="TIGR00231">
    <property type="entry name" value="small_GTP"/>
    <property type="match status" value="1"/>
</dbReference>
<dbReference type="Gene3D" id="3.30.70.240">
    <property type="match status" value="1"/>
</dbReference>
<dbReference type="PANTHER" id="PTHR42908:SF8">
    <property type="entry name" value="TR-TYPE G DOMAIN-CONTAINING PROTEIN"/>
    <property type="match status" value="1"/>
</dbReference>
<dbReference type="GO" id="GO:0003924">
    <property type="term" value="F:GTPase activity"/>
    <property type="evidence" value="ECO:0007669"/>
    <property type="project" value="InterPro"/>
</dbReference>
<dbReference type="PROSITE" id="PS51722">
    <property type="entry name" value="G_TR_2"/>
    <property type="match status" value="1"/>
</dbReference>
<proteinExistence type="predicted"/>
<accession>A0A0F9MMK9</accession>
<dbReference type="FunFam" id="3.30.70.870:FF:000003">
    <property type="entry name" value="GTP-binding protein TypA"/>
    <property type="match status" value="1"/>
</dbReference>
<dbReference type="Pfam" id="PF22042">
    <property type="entry name" value="EF-G_D2"/>
    <property type="match status" value="1"/>
</dbReference>
<keyword evidence="1" id="KW-0547">Nucleotide-binding</keyword>
<dbReference type="AlphaFoldDB" id="A0A0F9MMK9"/>
<dbReference type="InterPro" id="IPR009000">
    <property type="entry name" value="Transl_B-barrel_sf"/>
</dbReference>
<dbReference type="CDD" id="cd03691">
    <property type="entry name" value="BipA_TypA_II"/>
    <property type="match status" value="1"/>
</dbReference>
<dbReference type="InterPro" id="IPR053905">
    <property type="entry name" value="EF-G-like_DII"/>
</dbReference>
<dbReference type="GO" id="GO:0005525">
    <property type="term" value="F:GTP binding"/>
    <property type="evidence" value="ECO:0007669"/>
    <property type="project" value="UniProtKB-KW"/>
</dbReference>
<keyword evidence="2" id="KW-0342">GTP-binding</keyword>
<dbReference type="InterPro" id="IPR031157">
    <property type="entry name" value="G_TR_CS"/>
</dbReference>
<dbReference type="InterPro" id="IPR000640">
    <property type="entry name" value="EFG_V-like"/>
</dbReference>
<dbReference type="InterPro" id="IPR047041">
    <property type="entry name" value="BipA_GTP-bd_dom"/>
</dbReference>
<reference evidence="4" key="1">
    <citation type="journal article" date="2015" name="Nature">
        <title>Complex archaea that bridge the gap between prokaryotes and eukaryotes.</title>
        <authorList>
            <person name="Spang A."/>
            <person name="Saw J.H."/>
            <person name="Jorgensen S.L."/>
            <person name="Zaremba-Niedzwiedzka K."/>
            <person name="Martijn J."/>
            <person name="Lind A.E."/>
            <person name="van Eijk R."/>
            <person name="Schleper C."/>
            <person name="Guy L."/>
            <person name="Ettema T.J."/>
        </authorList>
    </citation>
    <scope>NUCLEOTIDE SEQUENCE</scope>
</reference>
<dbReference type="CDD" id="cd16263">
    <property type="entry name" value="BipA_III"/>
    <property type="match status" value="1"/>
</dbReference>
<dbReference type="GO" id="GO:0005829">
    <property type="term" value="C:cytosol"/>
    <property type="evidence" value="ECO:0007669"/>
    <property type="project" value="TreeGrafter"/>
</dbReference>
<evidence type="ECO:0000313" key="4">
    <source>
        <dbReference type="EMBL" id="KKM78095.1"/>
    </source>
</evidence>
<dbReference type="FunFam" id="3.30.70.240:FF:000002">
    <property type="entry name" value="GTP-binding protein TypA"/>
    <property type="match status" value="1"/>
</dbReference>
<dbReference type="EMBL" id="LAZR01008543">
    <property type="protein sequence ID" value="KKM78095.1"/>
    <property type="molecule type" value="Genomic_DNA"/>
</dbReference>
<dbReference type="SUPFAM" id="SSF52540">
    <property type="entry name" value="P-loop containing nucleoside triphosphate hydrolases"/>
    <property type="match status" value="1"/>
</dbReference>
<dbReference type="Pfam" id="PF00679">
    <property type="entry name" value="EFG_C"/>
    <property type="match status" value="1"/>
</dbReference>
<dbReference type="Pfam" id="PF00009">
    <property type="entry name" value="GTP_EFTU"/>
    <property type="match status" value="1"/>
</dbReference>
<evidence type="ECO:0000256" key="1">
    <source>
        <dbReference type="ARBA" id="ARBA00022741"/>
    </source>
</evidence>
<dbReference type="Gene3D" id="3.30.70.870">
    <property type="entry name" value="Elongation Factor G (Translational Gtpase), domain 3"/>
    <property type="match status" value="1"/>
</dbReference>
<protein>
    <recommendedName>
        <fullName evidence="3">Tr-type G domain-containing protein</fullName>
    </recommendedName>
</protein>
<dbReference type="InterPro" id="IPR047043">
    <property type="entry name" value="BipA_III"/>
</dbReference>
<sequence>MTTNVEHNKNIRNIAIIAHVDHGKTTLVDAMFRQSGLFRDGQEVSERLMDNLDLERERGITIAAKNCSVNWKGVRINIIDTPGHADFGGEVERALSMVDGALLLVDASEGPLPQTRFVLEKPLTAGLKIVVVINKIDRKDARPEAVLDQVYDLFIDLDAGEDQLDFPYLFAVGRNGMATRSPQEEGVNLHLLLDMILDEIPPPSYDPSAPFQMLVSDLAYSDYLGRLAVGKVVNGRAHHNDHLVCIGEQGVQRPLKVSQLKTYDGLAIQEVETAGPGNIIVLSGIEDVQIGDTICTREVPCALPRITVDEPTVAMRFTINTSPFSGREGRFVQSSKIRERLLKETLSNVAIQVEASENREEFLVKGRGEFQMAILIETMRREGFELAVGRPEVIFKYQDGRQLEPMEHLFIDCDESFLGVVTEKLAVRKGRMTNMINHGSGRVRIEFSIPSRGLIGYRDEFLTDTKGTGIMNSYFAGYD</sequence>
<dbReference type="SUPFAM" id="SSF54980">
    <property type="entry name" value="EF-G C-terminal domain-like"/>
    <property type="match status" value="2"/>
</dbReference>